<dbReference type="OrthoDB" id="9792898at2"/>
<feature type="region of interest" description="Disordered" evidence="1">
    <location>
        <begin position="40"/>
        <end position="96"/>
    </location>
</feature>
<reference evidence="4" key="1">
    <citation type="submission" date="2015-12" db="EMBL/GenBank/DDBJ databases">
        <authorList>
            <person name="Nair G.R."/>
            <person name="Kaur G."/>
            <person name="Mayilraj S."/>
        </authorList>
    </citation>
    <scope>NUCLEOTIDE SEQUENCE [LARGE SCALE GENOMIC DNA]</scope>
    <source>
        <strain evidence="4">CD08_7</strain>
    </source>
</reference>
<dbReference type="AlphaFoldDB" id="A0A0W8IFK3"/>
<gene>
    <name evidence="3" type="ORF">AVL63_01470</name>
</gene>
<feature type="domain" description="Putative regulatory protein FmdB zinc ribbon" evidence="2">
    <location>
        <begin position="1"/>
        <end position="41"/>
    </location>
</feature>
<evidence type="ECO:0000259" key="2">
    <source>
        <dbReference type="SMART" id="SM00834"/>
    </source>
</evidence>
<dbReference type="SMART" id="SM00834">
    <property type="entry name" value="CxxC_CXXC_SSSS"/>
    <property type="match status" value="1"/>
</dbReference>
<name>A0A0W8IFK3_9MICC</name>
<dbReference type="NCBIfam" id="TIGR02605">
    <property type="entry name" value="CxxC_CxxC_SSSS"/>
    <property type="match status" value="1"/>
</dbReference>
<dbReference type="RefSeq" id="WP_058888434.1">
    <property type="nucleotide sequence ID" value="NZ_LQBM01000003.1"/>
</dbReference>
<keyword evidence="4" id="KW-1185">Reference proteome</keyword>
<organism evidence="3 4">
    <name type="scientific">Nesterenkonia jeotgali</name>
    <dbReference type="NCBI Taxonomy" id="317018"/>
    <lineage>
        <taxon>Bacteria</taxon>
        <taxon>Bacillati</taxon>
        <taxon>Actinomycetota</taxon>
        <taxon>Actinomycetes</taxon>
        <taxon>Micrococcales</taxon>
        <taxon>Micrococcaceae</taxon>
        <taxon>Nesterenkonia</taxon>
    </lineage>
</organism>
<evidence type="ECO:0000256" key="1">
    <source>
        <dbReference type="SAM" id="MobiDB-lite"/>
    </source>
</evidence>
<dbReference type="EMBL" id="LQBM01000003">
    <property type="protein sequence ID" value="KUG58753.1"/>
    <property type="molecule type" value="Genomic_DNA"/>
</dbReference>
<protein>
    <recommendedName>
        <fullName evidence="2">Putative regulatory protein FmdB zinc ribbon domain-containing protein</fullName>
    </recommendedName>
</protein>
<comment type="caution">
    <text evidence="3">The sequence shown here is derived from an EMBL/GenBank/DDBJ whole genome shotgun (WGS) entry which is preliminary data.</text>
</comment>
<dbReference type="STRING" id="317018.AVL63_01470"/>
<proteinExistence type="predicted"/>
<accession>A0A0W8IFK3</accession>
<dbReference type="Proteomes" id="UP000054023">
    <property type="component" value="Unassembled WGS sequence"/>
</dbReference>
<dbReference type="Pfam" id="PF09723">
    <property type="entry name" value="Zn_ribbon_8"/>
    <property type="match status" value="1"/>
</dbReference>
<evidence type="ECO:0000313" key="4">
    <source>
        <dbReference type="Proteomes" id="UP000054023"/>
    </source>
</evidence>
<dbReference type="InterPro" id="IPR013429">
    <property type="entry name" value="Regulatory_FmdB_Zinc_ribbon"/>
</dbReference>
<sequence>MPTYEFRCPDCTDFDLVFAMRSVPENATCPTCGASARRRVSAPRLSRAGSAASRVIDAAQRSAHEPETVSSLPGRARSAPAQRYTSNPLHQKLPRP</sequence>
<evidence type="ECO:0000313" key="3">
    <source>
        <dbReference type="EMBL" id="KUG58753.1"/>
    </source>
</evidence>